<dbReference type="Proteomes" id="UP000029964">
    <property type="component" value="Unassembled WGS sequence"/>
</dbReference>
<feature type="compositionally biased region" description="Basic and acidic residues" evidence="1">
    <location>
        <begin position="275"/>
        <end position="284"/>
    </location>
</feature>
<comment type="caution">
    <text evidence="3">The sequence shown here is derived from an EMBL/GenBank/DDBJ whole genome shotgun (WGS) entry which is preliminary data.</text>
</comment>
<dbReference type="AlphaFoldDB" id="A0A086T897"/>
<dbReference type="Pfam" id="PF22936">
    <property type="entry name" value="Pol_BBD"/>
    <property type="match status" value="1"/>
</dbReference>
<dbReference type="PANTHER" id="PTHR40628:SF1">
    <property type="entry name" value="CHROMO DOMAIN-CONTAINING PROTEIN"/>
    <property type="match status" value="1"/>
</dbReference>
<name>A0A086T897_HAPC1</name>
<evidence type="ECO:0000313" key="3">
    <source>
        <dbReference type="EMBL" id="KFH45579.1"/>
    </source>
</evidence>
<dbReference type="STRING" id="857340.A0A086T897"/>
<dbReference type="EMBL" id="JPKY01000030">
    <property type="protein sequence ID" value="KFH45579.1"/>
    <property type="molecule type" value="Genomic_DNA"/>
</dbReference>
<feature type="region of interest" description="Disordered" evidence="1">
    <location>
        <begin position="233"/>
        <end position="296"/>
    </location>
</feature>
<gene>
    <name evidence="3" type="ORF">ACRE_036480</name>
</gene>
<evidence type="ECO:0000313" key="4">
    <source>
        <dbReference type="Proteomes" id="UP000029964"/>
    </source>
</evidence>
<dbReference type="HOGENOM" id="CLU_939984_0_0_1"/>
<feature type="domain" description="Retrovirus-related Pol polyprotein from transposon TNT 1-94-like beta-barrel" evidence="2">
    <location>
        <begin position="26"/>
        <end position="108"/>
    </location>
</feature>
<proteinExistence type="predicted"/>
<evidence type="ECO:0000259" key="2">
    <source>
        <dbReference type="Pfam" id="PF22936"/>
    </source>
</evidence>
<keyword evidence="4" id="KW-1185">Reference proteome</keyword>
<protein>
    <recommendedName>
        <fullName evidence="2">Retrovirus-related Pol polyprotein from transposon TNT 1-94-like beta-barrel domain-containing protein</fullName>
    </recommendedName>
</protein>
<reference evidence="4" key="1">
    <citation type="journal article" date="2014" name="Genome Announc.">
        <title>Genome sequence and annotation of Acremonium chrysogenum, producer of the beta-lactam antibiotic cephalosporin C.</title>
        <authorList>
            <person name="Terfehr D."/>
            <person name="Dahlmann T.A."/>
            <person name="Specht T."/>
            <person name="Zadra I."/>
            <person name="Kuernsteiner H."/>
            <person name="Kueck U."/>
        </authorList>
    </citation>
    <scope>NUCLEOTIDE SEQUENCE [LARGE SCALE GENOMIC DNA]</scope>
    <source>
        <strain evidence="4">ATCC 11550 / CBS 779.69 / DSM 880 / IAM 14645 / JCM 23072 / IMI 49137</strain>
    </source>
</reference>
<dbReference type="InterPro" id="IPR054722">
    <property type="entry name" value="PolX-like_BBD"/>
</dbReference>
<sequence length="296" mass="32604">MLDSNPTNQYQPMAWSMPSIGRSPDWVYSEASTTHLTNDRSWFEGDFVEFDSQISNSRASIANIPVRGIGTVVLPVKQSLAGQGSPHAAASLRLENVLYVPDYPCNVIGRPIRALASIQFSSLTPRGAMVYGDGSIAAIFMPGRDFYQVLLGESHGAVPLGRSVLDEHPEYGFMVGFVWDEAEQERWMSFRASLMRSPSVPNRMLGRSCASEFRFSSGQTMGLNGGGPMQNGFCGMEVDSSSHQHQQRSRKRGAPQDDDDVEVGGCSPRRVKRSRAMDESEFRPRRSLPAVFSARG</sequence>
<dbReference type="PANTHER" id="PTHR40628">
    <property type="entry name" value="CHROMO DOMAIN-CONTAINING PROTEIN"/>
    <property type="match status" value="1"/>
</dbReference>
<dbReference type="OrthoDB" id="4232400at2759"/>
<organism evidence="3 4">
    <name type="scientific">Hapsidospora chrysogenum (strain ATCC 11550 / CBS 779.69 / DSM 880 / IAM 14645 / JCM 23072 / IMI 49137)</name>
    <name type="common">Acremonium chrysogenum</name>
    <dbReference type="NCBI Taxonomy" id="857340"/>
    <lineage>
        <taxon>Eukaryota</taxon>
        <taxon>Fungi</taxon>
        <taxon>Dikarya</taxon>
        <taxon>Ascomycota</taxon>
        <taxon>Pezizomycotina</taxon>
        <taxon>Sordariomycetes</taxon>
        <taxon>Hypocreomycetidae</taxon>
        <taxon>Hypocreales</taxon>
        <taxon>Bionectriaceae</taxon>
        <taxon>Hapsidospora</taxon>
    </lineage>
</organism>
<evidence type="ECO:0000256" key="1">
    <source>
        <dbReference type="SAM" id="MobiDB-lite"/>
    </source>
</evidence>
<accession>A0A086T897</accession>